<sequence length="586" mass="65749">MSCSLLLPPHCNDITLYSIVGLIARLNGHENARTTSQLLFGSPFSGLRHDFPSNLAHFCQVTEQCYGDVAFVANNFTILPYFLRFRDSPSNPEAVGLMSSNEAERLKFFLGLPASPVGALLPLRHCPECALIDQKENGFAYWHREHQLPSSLVCPCHNVPLLQSGIRRDGTGWSCLHLPLDERDHGSGPTPLVVAPPPLLRQLATLGSQALRDDASSIDPQSLRYAYLHGLKQNGLLTLTGKIRAIELIDRLEKAYRPIAGLSPFNRIATPNTIEGLLKLVRKPRGPSNPISHLLLINLLFGSWELFRNVLSWEIEISAPPPPETIHPASAISEPCPPELLSKQLASISCRVSVGDCSLTKACQDENVDIGTATRWLGKLGWLNLPKRPKKLTQGLRSKVSAMLDQGLPLIHIERELSLSKSTIDRLCSEAPEQLQRWKAANHRWKRAKYRQAFLNALGSRTQLTRKDAQKLEGAGYSWLYRHDRIWLSAYLSSSPVVLRRKPTHRRERVNWLARDEECSRAIASLGQRIHLESWERKKVQAILRRLPKLSFSPRLDRLPKSKAAITDLLTALNRAPICHHSERVL</sequence>
<name>A0A1A8Y436_9RHOO</name>
<gene>
    <name evidence="3" type="ORF">PROAA_910009</name>
</gene>
<evidence type="ECO:0000313" key="3">
    <source>
        <dbReference type="EMBL" id="SBT11148.1"/>
    </source>
</evidence>
<reference evidence="3 4" key="1">
    <citation type="submission" date="2016-06" db="EMBL/GenBank/DDBJ databases">
        <authorList>
            <person name="Kjaerup R.B."/>
            <person name="Dalgaard T.S."/>
            <person name="Juul-Madsen H.R."/>
        </authorList>
    </citation>
    <scope>NUCLEOTIDE SEQUENCE [LARGE SCALE GENOMIC DNA]</scope>
    <source>
        <strain evidence="3">2</strain>
    </source>
</reference>
<dbReference type="EMBL" id="FLQY01000397">
    <property type="protein sequence ID" value="SBT11148.1"/>
    <property type="molecule type" value="Genomic_DNA"/>
</dbReference>
<dbReference type="AlphaFoldDB" id="A0A1A8Y436"/>
<protein>
    <submittedName>
        <fullName evidence="3">Uncharacterized protein</fullName>
    </submittedName>
</protein>
<feature type="domain" description="TniQ" evidence="1">
    <location>
        <begin position="15"/>
        <end position="161"/>
    </location>
</feature>
<organism evidence="3 4">
    <name type="scientific">Candidatus Propionivibrio aalborgensis</name>
    <dbReference type="NCBI Taxonomy" id="1860101"/>
    <lineage>
        <taxon>Bacteria</taxon>
        <taxon>Pseudomonadati</taxon>
        <taxon>Pseudomonadota</taxon>
        <taxon>Betaproteobacteria</taxon>
        <taxon>Rhodocyclales</taxon>
        <taxon>Rhodocyclaceae</taxon>
        <taxon>Propionivibrio</taxon>
    </lineage>
</organism>
<dbReference type="InterPro" id="IPR032750">
    <property type="entry name" value="TnsD_C"/>
</dbReference>
<evidence type="ECO:0000259" key="1">
    <source>
        <dbReference type="Pfam" id="PF06527"/>
    </source>
</evidence>
<feature type="domain" description="Transposon Tn7 transposition protein TnsD C-terminal" evidence="2">
    <location>
        <begin position="211"/>
        <end position="566"/>
    </location>
</feature>
<proteinExistence type="predicted"/>
<evidence type="ECO:0000259" key="2">
    <source>
        <dbReference type="Pfam" id="PF15978"/>
    </source>
</evidence>
<dbReference type="Proteomes" id="UP000199600">
    <property type="component" value="Unassembled WGS sequence"/>
</dbReference>
<accession>A0A1A8Y436</accession>
<evidence type="ECO:0000313" key="4">
    <source>
        <dbReference type="Proteomes" id="UP000199600"/>
    </source>
</evidence>
<dbReference type="Pfam" id="PF06527">
    <property type="entry name" value="TniQ"/>
    <property type="match status" value="1"/>
</dbReference>
<keyword evidence="4" id="KW-1185">Reference proteome</keyword>
<dbReference type="InterPro" id="IPR009492">
    <property type="entry name" value="TniQ"/>
</dbReference>
<dbReference type="Pfam" id="PF15978">
    <property type="entry name" value="TnsD"/>
    <property type="match status" value="1"/>
</dbReference>